<dbReference type="EMBL" id="HBIM01020533">
    <property type="protein sequence ID" value="CAE0418510.1"/>
    <property type="molecule type" value="Transcribed_RNA"/>
</dbReference>
<evidence type="ECO:0000313" key="3">
    <source>
        <dbReference type="EMBL" id="CAE0418511.1"/>
    </source>
</evidence>
<dbReference type="AlphaFoldDB" id="A0A6S8NBP5"/>
<keyword evidence="1" id="KW-1133">Transmembrane helix</keyword>
<accession>A0A6S8NBP5</accession>
<dbReference type="EMBL" id="HBIM01020534">
    <property type="protein sequence ID" value="CAE0418511.1"/>
    <property type="molecule type" value="Transcribed_RNA"/>
</dbReference>
<sequence>MSSYALQKDDISTVKVYIFPGRLLSCYTIDDDKPWELAGLSDDVYYTLVQSIAEKSKAYKKRMYFAALLMIAPTIMVLYAFPSWYQHWTSFQIRLSSLIPAIPFAGYMFYDRSHVLAPQLHSIIESHAPLVQNEGYNITYIDNNNCLEFRRKIANLTDY</sequence>
<name>A0A6S8NBP5_9STRA</name>
<evidence type="ECO:0000256" key="1">
    <source>
        <dbReference type="SAM" id="Phobius"/>
    </source>
</evidence>
<protein>
    <submittedName>
        <fullName evidence="2">Uncharacterized protein</fullName>
    </submittedName>
</protein>
<reference evidence="2" key="1">
    <citation type="submission" date="2021-01" db="EMBL/GenBank/DDBJ databases">
        <authorList>
            <person name="Corre E."/>
            <person name="Pelletier E."/>
            <person name="Niang G."/>
            <person name="Scheremetjew M."/>
            <person name="Finn R."/>
            <person name="Kale V."/>
            <person name="Holt S."/>
            <person name="Cochrane G."/>
            <person name="Meng A."/>
            <person name="Brown T."/>
            <person name="Cohen L."/>
        </authorList>
    </citation>
    <scope>NUCLEOTIDE SEQUENCE</scope>
    <source>
        <strain evidence="2">CCMP127</strain>
    </source>
</reference>
<feature type="transmembrane region" description="Helical" evidence="1">
    <location>
        <begin position="64"/>
        <end position="85"/>
    </location>
</feature>
<gene>
    <name evidence="2" type="ORF">ACOF00016_LOCUS15383</name>
    <name evidence="3" type="ORF">ACOF00016_LOCUS15384</name>
</gene>
<organism evidence="2">
    <name type="scientific">Amphora coffeiformis</name>
    <dbReference type="NCBI Taxonomy" id="265554"/>
    <lineage>
        <taxon>Eukaryota</taxon>
        <taxon>Sar</taxon>
        <taxon>Stramenopiles</taxon>
        <taxon>Ochrophyta</taxon>
        <taxon>Bacillariophyta</taxon>
        <taxon>Bacillariophyceae</taxon>
        <taxon>Bacillariophycidae</taxon>
        <taxon>Thalassiophysales</taxon>
        <taxon>Catenulaceae</taxon>
        <taxon>Amphora</taxon>
    </lineage>
</organism>
<keyword evidence="1" id="KW-0812">Transmembrane</keyword>
<proteinExistence type="predicted"/>
<evidence type="ECO:0000313" key="2">
    <source>
        <dbReference type="EMBL" id="CAE0418510.1"/>
    </source>
</evidence>
<keyword evidence="1" id="KW-0472">Membrane</keyword>